<protein>
    <submittedName>
        <fullName evidence="1">Uncharacterized protein</fullName>
    </submittedName>
</protein>
<dbReference type="EMBL" id="RRYP01008789">
    <property type="protein sequence ID" value="TNV79536.1"/>
    <property type="molecule type" value="Genomic_DNA"/>
</dbReference>
<evidence type="ECO:0000313" key="1">
    <source>
        <dbReference type="EMBL" id="TNV79536.1"/>
    </source>
</evidence>
<sequence length="360" mass="41851">MSSAIQHFPNHHIRIGFNTLVSGALSLIHFPKVIELNLSYKISLPVELLSWIDSVVIIVDDYPFRLTFLGTGKLGSNTTIKFDLNWNVCSRYHPSSQLLNLYNSFIIFEECNYIVKSGKRNTQESDSHFKSLDNPTIGIVQLEDFDLNSWFLQSHWRLKLPNHWITDYTSLCRSDCEIRVNTLEINSTWRTVNNIGKLIIEEKLILSLVAEEEWILSLVDSIDELPNSIEIRVTNCMNCAFQLLIQIKKKKLDLKELTVKIIPCSRSIPDYLSIIYMGIGAFKQLEKLNISIFEKDQDWYPLLKKFLESNICLRKVEIFVIAASISYQSKLLPSQEIKKFQQELWFQRLVPCHLQFTIQT</sequence>
<organism evidence="1 2">
    <name type="scientific">Halteria grandinella</name>
    <dbReference type="NCBI Taxonomy" id="5974"/>
    <lineage>
        <taxon>Eukaryota</taxon>
        <taxon>Sar</taxon>
        <taxon>Alveolata</taxon>
        <taxon>Ciliophora</taxon>
        <taxon>Intramacronucleata</taxon>
        <taxon>Spirotrichea</taxon>
        <taxon>Stichotrichia</taxon>
        <taxon>Sporadotrichida</taxon>
        <taxon>Halteriidae</taxon>
        <taxon>Halteria</taxon>
    </lineage>
</organism>
<gene>
    <name evidence="1" type="ORF">FGO68_gene11139</name>
</gene>
<comment type="caution">
    <text evidence="1">The sequence shown here is derived from an EMBL/GenBank/DDBJ whole genome shotgun (WGS) entry which is preliminary data.</text>
</comment>
<accession>A0A8J8T2W4</accession>
<reference evidence="1" key="1">
    <citation type="submission" date="2019-06" db="EMBL/GenBank/DDBJ databases">
        <authorList>
            <person name="Zheng W."/>
        </authorList>
    </citation>
    <scope>NUCLEOTIDE SEQUENCE</scope>
    <source>
        <strain evidence="1">QDHG01</strain>
    </source>
</reference>
<keyword evidence="2" id="KW-1185">Reference proteome</keyword>
<dbReference type="AlphaFoldDB" id="A0A8J8T2W4"/>
<evidence type="ECO:0000313" key="2">
    <source>
        <dbReference type="Proteomes" id="UP000785679"/>
    </source>
</evidence>
<dbReference type="Proteomes" id="UP000785679">
    <property type="component" value="Unassembled WGS sequence"/>
</dbReference>
<proteinExistence type="predicted"/>
<name>A0A8J8T2W4_HALGN</name>